<proteinExistence type="predicted"/>
<accession>A0ACB8HBJ0</accession>
<gene>
    <name evidence="1" type="ORF">JR316_0002007</name>
</gene>
<organism evidence="1 2">
    <name type="scientific">Psilocybe cubensis</name>
    <name type="common">Psychedelic mushroom</name>
    <name type="synonym">Stropharia cubensis</name>
    <dbReference type="NCBI Taxonomy" id="181762"/>
    <lineage>
        <taxon>Eukaryota</taxon>
        <taxon>Fungi</taxon>
        <taxon>Dikarya</taxon>
        <taxon>Basidiomycota</taxon>
        <taxon>Agaricomycotina</taxon>
        <taxon>Agaricomycetes</taxon>
        <taxon>Agaricomycetidae</taxon>
        <taxon>Agaricales</taxon>
        <taxon>Agaricineae</taxon>
        <taxon>Strophariaceae</taxon>
        <taxon>Psilocybe</taxon>
    </lineage>
</organism>
<sequence length="191" mass="21422">MLTFSLTDWRAGVSGDSQLDQYSQSSYLLTQTDGAMISLEFYGNSVQIFGSKRSYHGLYMVQLDKNPFQIFNGISDTELFQQSLFSAYITLGDHEIRISNQNNTFTDVNYIEFQTSVGAVDETLIVNTFQDGHSSFNYSPPTSWRTPQNEALDSEFKLVDIVNPTSINLTNRSATTDPLASANFTFTGKRP</sequence>
<evidence type="ECO:0000313" key="2">
    <source>
        <dbReference type="Proteomes" id="UP000664032"/>
    </source>
</evidence>
<keyword evidence="2" id="KW-1185">Reference proteome</keyword>
<evidence type="ECO:0000313" key="1">
    <source>
        <dbReference type="EMBL" id="KAH9485100.1"/>
    </source>
</evidence>
<reference evidence="1" key="1">
    <citation type="submission" date="2021-10" db="EMBL/GenBank/DDBJ databases">
        <title>Psilocybe cubensis genome.</title>
        <authorList>
            <person name="Mckernan K.J."/>
            <person name="Crawford S."/>
            <person name="Trippe A."/>
            <person name="Kane L.T."/>
            <person name="Mclaughlin S."/>
        </authorList>
    </citation>
    <scope>NUCLEOTIDE SEQUENCE</scope>
    <source>
        <strain evidence="1">MGC-MH-2018</strain>
    </source>
</reference>
<protein>
    <submittedName>
        <fullName evidence="1">Uncharacterized protein</fullName>
    </submittedName>
</protein>
<comment type="caution">
    <text evidence="1">The sequence shown here is derived from an EMBL/GenBank/DDBJ whole genome shotgun (WGS) entry which is preliminary data.</text>
</comment>
<dbReference type="EMBL" id="JAFIQS020000002">
    <property type="protein sequence ID" value="KAH9485100.1"/>
    <property type="molecule type" value="Genomic_DNA"/>
</dbReference>
<dbReference type="Proteomes" id="UP000664032">
    <property type="component" value="Unassembled WGS sequence"/>
</dbReference>
<name>A0ACB8HBJ0_PSICU</name>